<feature type="domain" description="Heterokaryon incompatibility" evidence="1">
    <location>
        <begin position="45"/>
        <end position="189"/>
    </location>
</feature>
<accession>A0A2T3ZTZ0</accession>
<dbReference type="GeneID" id="36619752"/>
<dbReference type="PANTHER" id="PTHR24148:SF73">
    <property type="entry name" value="HET DOMAIN PROTEIN (AFU_ORTHOLOGUE AFUA_8G01020)"/>
    <property type="match status" value="1"/>
</dbReference>
<gene>
    <name evidence="2" type="ORF">M431DRAFT_100327</name>
</gene>
<keyword evidence="3" id="KW-1185">Reference proteome</keyword>
<evidence type="ECO:0000313" key="3">
    <source>
        <dbReference type="Proteomes" id="UP000241690"/>
    </source>
</evidence>
<dbReference type="Pfam" id="PF06985">
    <property type="entry name" value="HET"/>
    <property type="match status" value="1"/>
</dbReference>
<protein>
    <recommendedName>
        <fullName evidence="1">Heterokaryon incompatibility domain-containing protein</fullName>
    </recommendedName>
</protein>
<organism evidence="2 3">
    <name type="scientific">Trichoderma harzianum CBS 226.95</name>
    <dbReference type="NCBI Taxonomy" id="983964"/>
    <lineage>
        <taxon>Eukaryota</taxon>
        <taxon>Fungi</taxon>
        <taxon>Dikarya</taxon>
        <taxon>Ascomycota</taxon>
        <taxon>Pezizomycotina</taxon>
        <taxon>Sordariomycetes</taxon>
        <taxon>Hypocreomycetidae</taxon>
        <taxon>Hypocreales</taxon>
        <taxon>Hypocreaceae</taxon>
        <taxon>Trichoderma</taxon>
    </lineage>
</organism>
<dbReference type="AlphaFoldDB" id="A0A2T3ZTZ0"/>
<dbReference type="EMBL" id="KZ679701">
    <property type="protein sequence ID" value="PTB48274.1"/>
    <property type="molecule type" value="Genomic_DNA"/>
</dbReference>
<evidence type="ECO:0000313" key="2">
    <source>
        <dbReference type="EMBL" id="PTB48274.1"/>
    </source>
</evidence>
<sequence>MASYKHIPLALSRSIRLIHLEAAAHLTDGLRCTLAEVALDSNPVFKALSYSWDAQTPSHPIECDGATLLITQNCMAALRRLRSMDDLTLWIDGICIDQTSIAERSAQVALMRDIYKQAAEVIVWLGEEDEPSKRAIGCLEDIALMSVDKERIERCLPILLGLQVKKDSDDPIGPLFKRSWFSRMWTIQEWLCHHNSWYESSMEAFLSLGFIWLLPWIC</sequence>
<name>A0A2T3ZTZ0_TRIHA</name>
<reference evidence="2 3" key="1">
    <citation type="submission" date="2016-07" db="EMBL/GenBank/DDBJ databases">
        <title>Multiple horizontal gene transfer events from other fungi enriched the ability of initially mycotrophic Trichoderma (Ascomycota) to feed on dead plant biomass.</title>
        <authorList>
            <consortium name="DOE Joint Genome Institute"/>
            <person name="Aerts A."/>
            <person name="Atanasova L."/>
            <person name="Chenthamara K."/>
            <person name="Zhang J."/>
            <person name="Grujic M."/>
            <person name="Henrissat B."/>
            <person name="Kuo A."/>
            <person name="Salamov A."/>
            <person name="Lipzen A."/>
            <person name="Labutti K."/>
            <person name="Barry K."/>
            <person name="Miao Y."/>
            <person name="Rahimi M.J."/>
            <person name="Shen Q."/>
            <person name="Grigoriev I.V."/>
            <person name="Kubicek C.P."/>
            <person name="Druzhinina I.S."/>
        </authorList>
    </citation>
    <scope>NUCLEOTIDE SEQUENCE [LARGE SCALE GENOMIC DNA]</scope>
    <source>
        <strain evidence="2 3">CBS 226.95</strain>
    </source>
</reference>
<dbReference type="RefSeq" id="XP_024767951.1">
    <property type="nucleotide sequence ID" value="XM_024911193.1"/>
</dbReference>
<dbReference type="PANTHER" id="PTHR24148">
    <property type="entry name" value="ANKYRIN REPEAT DOMAIN-CONTAINING PROTEIN 39 HOMOLOG-RELATED"/>
    <property type="match status" value="1"/>
</dbReference>
<dbReference type="Proteomes" id="UP000241690">
    <property type="component" value="Unassembled WGS sequence"/>
</dbReference>
<dbReference type="InterPro" id="IPR052895">
    <property type="entry name" value="HetReg/Transcr_Mod"/>
</dbReference>
<evidence type="ECO:0000259" key="1">
    <source>
        <dbReference type="Pfam" id="PF06985"/>
    </source>
</evidence>
<dbReference type="InterPro" id="IPR010730">
    <property type="entry name" value="HET"/>
</dbReference>
<proteinExistence type="predicted"/>
<dbReference type="STRING" id="983964.A0A2T3ZTZ0"/>